<dbReference type="PROSITE" id="PS50012">
    <property type="entry name" value="RCC1_3"/>
    <property type="match status" value="1"/>
</dbReference>
<dbReference type="Gene3D" id="2.130.10.30">
    <property type="entry name" value="Regulator of chromosome condensation 1/beta-lactamase-inhibitor protein II"/>
    <property type="match status" value="1"/>
</dbReference>
<dbReference type="PANTHER" id="PTHR45982:SF1">
    <property type="entry name" value="REGULATOR OF CHROMOSOME CONDENSATION"/>
    <property type="match status" value="1"/>
</dbReference>
<dbReference type="EMBL" id="JXSQ01000036">
    <property type="protein sequence ID" value="KIP51441.1"/>
    <property type="molecule type" value="Genomic_DNA"/>
</dbReference>
<protein>
    <recommendedName>
        <fullName evidence="3">Alpha-tubulin suppressor-like RCC1 family protein</fullName>
    </recommendedName>
</protein>
<evidence type="ECO:0000313" key="2">
    <source>
        <dbReference type="Proteomes" id="UP000032120"/>
    </source>
</evidence>
<dbReference type="RefSeq" id="WP_042545337.1">
    <property type="nucleotide sequence ID" value="NZ_JXSQ01000036.1"/>
</dbReference>
<dbReference type="InterPro" id="IPR009091">
    <property type="entry name" value="RCC1/BLIP-II"/>
</dbReference>
<proteinExistence type="predicted"/>
<dbReference type="AlphaFoldDB" id="A0A0D0HV32"/>
<dbReference type="InterPro" id="IPR000408">
    <property type="entry name" value="Reg_chr_condens"/>
</dbReference>
<accession>A0A0D0HV32</accession>
<organism evidence="1 2">
    <name type="scientific">Leucobacter komagatae</name>
    <dbReference type="NCBI Taxonomy" id="55969"/>
    <lineage>
        <taxon>Bacteria</taxon>
        <taxon>Bacillati</taxon>
        <taxon>Actinomycetota</taxon>
        <taxon>Actinomycetes</taxon>
        <taxon>Micrococcales</taxon>
        <taxon>Microbacteriaceae</taxon>
        <taxon>Leucobacter</taxon>
    </lineage>
</organism>
<reference evidence="1 2" key="1">
    <citation type="submission" date="2015-01" db="EMBL/GenBank/DDBJ databases">
        <title>Draft genome sequence of Leucobacter komagatae strain VKM ST2845.</title>
        <authorList>
            <person name="Karlyshev A.V."/>
            <person name="Kudryashova E.B."/>
        </authorList>
    </citation>
    <scope>NUCLEOTIDE SEQUENCE [LARGE SCALE GENOMIC DNA]</scope>
    <source>
        <strain evidence="1 2">VKM ST2845</strain>
    </source>
</reference>
<comment type="caution">
    <text evidence="1">The sequence shown here is derived from an EMBL/GenBank/DDBJ whole genome shotgun (WGS) entry which is preliminary data.</text>
</comment>
<evidence type="ECO:0008006" key="3">
    <source>
        <dbReference type="Google" id="ProtNLM"/>
    </source>
</evidence>
<sequence length="427" mass="44644">MTKSQTRSGRWARRSVVAMGAIAAVVGVAVALPTAAAYKDTSHARTDAVPAHVTPPFQPGLSKNTRMVDTGIGLGNDGNVYVWGRTDMGINGGAPGAGTRNGPQRVPLPENETVGITGGIYNANSLSTDGTVWGWGTYAKRDGTDGAKPGGNPKQVRIGTPWNGNGELLDRILAISSTEYAGAGIRDDGTVWHWGSPVGYGGTSGNGAAQLRGLPDPAVAGNRPVYLKGAYTNFFVILENGDVYFWGGAGGSSLPKNTNGTGSSATYLGALAPWMQQNVAEGEPYIVAVDGGINMGGAILSDGQVVSWSRSTASRTGRGAPISPAIIPTLSGIESMQFGFTGVAMLNGNNELWGYGASDDYGKFPQRPALIDTDVRQYGSGQGYYIWQRGDRTFWGRGYNPQGALGMPTGTTSTNRQISWDLEVIAQ</sequence>
<dbReference type="InterPro" id="IPR051553">
    <property type="entry name" value="Ran_GTPase-activating"/>
</dbReference>
<keyword evidence="2" id="KW-1185">Reference proteome</keyword>
<evidence type="ECO:0000313" key="1">
    <source>
        <dbReference type="EMBL" id="KIP51441.1"/>
    </source>
</evidence>
<dbReference type="SUPFAM" id="SSF50985">
    <property type="entry name" value="RCC1/BLIP-II"/>
    <property type="match status" value="1"/>
</dbReference>
<dbReference type="PROSITE" id="PS51318">
    <property type="entry name" value="TAT"/>
    <property type="match status" value="1"/>
</dbReference>
<dbReference type="Proteomes" id="UP000032120">
    <property type="component" value="Unassembled WGS sequence"/>
</dbReference>
<gene>
    <name evidence="1" type="ORF">SD72_15295</name>
</gene>
<dbReference type="PANTHER" id="PTHR45982">
    <property type="entry name" value="REGULATOR OF CHROMOSOME CONDENSATION"/>
    <property type="match status" value="1"/>
</dbReference>
<name>A0A0D0HV32_9MICO</name>
<dbReference type="InterPro" id="IPR006311">
    <property type="entry name" value="TAT_signal"/>
</dbReference>
<dbReference type="OrthoDB" id="904022at2"/>